<dbReference type="EMBL" id="JACZOI010000698">
    <property type="protein sequence ID" value="MBE0981277.1"/>
    <property type="molecule type" value="Genomic_DNA"/>
</dbReference>
<dbReference type="Proteomes" id="UP000640866">
    <property type="component" value="Unassembled WGS sequence"/>
</dbReference>
<keyword evidence="1" id="KW-0413">Isomerase</keyword>
<proteinExistence type="predicted"/>
<protein>
    <submittedName>
        <fullName evidence="1">KpsF/GutQ family sugar-phosphate isomerase</fullName>
    </submittedName>
</protein>
<sequence length="35" mass="4060">MNNTDLIHLIKHFMRNEHKAVEEVNDSPISEVANL</sequence>
<gene>
    <name evidence="1" type="ORF">IH772_29720</name>
</gene>
<accession>A0AAP1WEP4</accession>
<evidence type="ECO:0000313" key="2">
    <source>
        <dbReference type="Proteomes" id="UP000640866"/>
    </source>
</evidence>
<evidence type="ECO:0000313" key="1">
    <source>
        <dbReference type="EMBL" id="MBE0981277.1"/>
    </source>
</evidence>
<comment type="caution">
    <text evidence="1">The sequence shown here is derived from an EMBL/GenBank/DDBJ whole genome shotgun (WGS) entry which is preliminary data.</text>
</comment>
<dbReference type="AlphaFoldDB" id="A0AAP1WEP4"/>
<feature type="non-terminal residue" evidence="1">
    <location>
        <position position="35"/>
    </location>
</feature>
<reference evidence="1" key="1">
    <citation type="submission" date="2020-09" db="EMBL/GenBank/DDBJ databases">
        <title>Emerging polyconal dissemination of OXA-244-producing E. coli in France.</title>
        <authorList>
            <person name="Emeraud C."/>
            <person name="Girlich D."/>
            <person name="Bonnin R.A."/>
            <person name="Jousset A.B."/>
            <person name="Naas T."/>
            <person name="Dortet L."/>
        </authorList>
    </citation>
    <scope>NUCLEOTIDE SEQUENCE</scope>
    <source>
        <strain evidence="1">225E3</strain>
    </source>
</reference>
<dbReference type="GO" id="GO:0016853">
    <property type="term" value="F:isomerase activity"/>
    <property type="evidence" value="ECO:0007669"/>
    <property type="project" value="UniProtKB-KW"/>
</dbReference>
<name>A0AAP1WEP4_ECOLX</name>
<organism evidence="1 2">
    <name type="scientific">Escherichia coli</name>
    <dbReference type="NCBI Taxonomy" id="562"/>
    <lineage>
        <taxon>Bacteria</taxon>
        <taxon>Pseudomonadati</taxon>
        <taxon>Pseudomonadota</taxon>
        <taxon>Gammaproteobacteria</taxon>
        <taxon>Enterobacterales</taxon>
        <taxon>Enterobacteriaceae</taxon>
        <taxon>Escherichia</taxon>
    </lineage>
</organism>